<dbReference type="AlphaFoldDB" id="G7KAH7"/>
<keyword evidence="4" id="KW-1185">Reference proteome</keyword>
<sequence>MVIKTGPDRPVQPIEPGTGSVTDPEDPKNRSVVQPGKEPENRKKTGKTAQNRRFGRFPYLDRFFP</sequence>
<feature type="region of interest" description="Disordered" evidence="1">
    <location>
        <begin position="1"/>
        <end position="65"/>
    </location>
</feature>
<reference evidence="2 4" key="1">
    <citation type="journal article" date="2011" name="Nature">
        <title>The Medicago genome provides insight into the evolution of rhizobial symbioses.</title>
        <authorList>
            <person name="Young N.D."/>
            <person name="Debelle F."/>
            <person name="Oldroyd G.E."/>
            <person name="Geurts R."/>
            <person name="Cannon S.B."/>
            <person name="Udvardi M.K."/>
            <person name="Benedito V.A."/>
            <person name="Mayer K.F."/>
            <person name="Gouzy J."/>
            <person name="Schoof H."/>
            <person name="Van de Peer Y."/>
            <person name="Proost S."/>
            <person name="Cook D.R."/>
            <person name="Meyers B.C."/>
            <person name="Spannagl M."/>
            <person name="Cheung F."/>
            <person name="De Mita S."/>
            <person name="Krishnakumar V."/>
            <person name="Gundlach H."/>
            <person name="Zhou S."/>
            <person name="Mudge J."/>
            <person name="Bharti A.K."/>
            <person name="Murray J.D."/>
            <person name="Naoumkina M.A."/>
            <person name="Rosen B."/>
            <person name="Silverstein K.A."/>
            <person name="Tang H."/>
            <person name="Rombauts S."/>
            <person name="Zhao P.X."/>
            <person name="Zhou P."/>
            <person name="Barbe V."/>
            <person name="Bardou P."/>
            <person name="Bechner M."/>
            <person name="Bellec A."/>
            <person name="Berger A."/>
            <person name="Berges H."/>
            <person name="Bidwell S."/>
            <person name="Bisseling T."/>
            <person name="Choisne N."/>
            <person name="Couloux A."/>
            <person name="Denny R."/>
            <person name="Deshpande S."/>
            <person name="Dai X."/>
            <person name="Doyle J.J."/>
            <person name="Dudez A.M."/>
            <person name="Farmer A.D."/>
            <person name="Fouteau S."/>
            <person name="Franken C."/>
            <person name="Gibelin C."/>
            <person name="Gish J."/>
            <person name="Goldstein S."/>
            <person name="Gonzalez A.J."/>
            <person name="Green P.J."/>
            <person name="Hallab A."/>
            <person name="Hartog M."/>
            <person name="Hua A."/>
            <person name="Humphray S.J."/>
            <person name="Jeong D.H."/>
            <person name="Jing Y."/>
            <person name="Jocker A."/>
            <person name="Kenton S.M."/>
            <person name="Kim D.J."/>
            <person name="Klee K."/>
            <person name="Lai H."/>
            <person name="Lang C."/>
            <person name="Lin S."/>
            <person name="Macmil S.L."/>
            <person name="Magdelenat G."/>
            <person name="Matthews L."/>
            <person name="McCorrison J."/>
            <person name="Monaghan E.L."/>
            <person name="Mun J.H."/>
            <person name="Najar F.Z."/>
            <person name="Nicholson C."/>
            <person name="Noirot C."/>
            <person name="O'Bleness M."/>
            <person name="Paule C.R."/>
            <person name="Poulain J."/>
            <person name="Prion F."/>
            <person name="Qin B."/>
            <person name="Qu C."/>
            <person name="Retzel E.F."/>
            <person name="Riddle C."/>
            <person name="Sallet E."/>
            <person name="Samain S."/>
            <person name="Samson N."/>
            <person name="Sanders I."/>
            <person name="Saurat O."/>
            <person name="Scarpelli C."/>
            <person name="Schiex T."/>
            <person name="Segurens B."/>
            <person name="Severin A.J."/>
            <person name="Sherrier D.J."/>
            <person name="Shi R."/>
            <person name="Sims S."/>
            <person name="Singer S.R."/>
            <person name="Sinharoy S."/>
            <person name="Sterck L."/>
            <person name="Viollet A."/>
            <person name="Wang B.B."/>
            <person name="Wang K."/>
            <person name="Wang M."/>
            <person name="Wang X."/>
            <person name="Warfsmann J."/>
            <person name="Weissenbach J."/>
            <person name="White D.D."/>
            <person name="White J.D."/>
            <person name="Wiley G.B."/>
            <person name="Wincker P."/>
            <person name="Xing Y."/>
            <person name="Yang L."/>
            <person name="Yao Z."/>
            <person name="Ying F."/>
            <person name="Zhai J."/>
            <person name="Zhou L."/>
            <person name="Zuber A."/>
            <person name="Denarie J."/>
            <person name="Dixon R.A."/>
            <person name="May G.D."/>
            <person name="Schwartz D.C."/>
            <person name="Rogers J."/>
            <person name="Quetier F."/>
            <person name="Town C.D."/>
            <person name="Roe B.A."/>
        </authorList>
    </citation>
    <scope>NUCLEOTIDE SEQUENCE [LARGE SCALE GENOMIC DNA]</scope>
    <source>
        <strain evidence="2">A17</strain>
        <strain evidence="3 4">cv. Jemalong A17</strain>
    </source>
</reference>
<organism evidence="2 4">
    <name type="scientific">Medicago truncatula</name>
    <name type="common">Barrel medic</name>
    <name type="synonym">Medicago tribuloides</name>
    <dbReference type="NCBI Taxonomy" id="3880"/>
    <lineage>
        <taxon>Eukaryota</taxon>
        <taxon>Viridiplantae</taxon>
        <taxon>Streptophyta</taxon>
        <taxon>Embryophyta</taxon>
        <taxon>Tracheophyta</taxon>
        <taxon>Spermatophyta</taxon>
        <taxon>Magnoliopsida</taxon>
        <taxon>eudicotyledons</taxon>
        <taxon>Gunneridae</taxon>
        <taxon>Pentapetalae</taxon>
        <taxon>rosids</taxon>
        <taxon>fabids</taxon>
        <taxon>Fabales</taxon>
        <taxon>Fabaceae</taxon>
        <taxon>Papilionoideae</taxon>
        <taxon>50 kb inversion clade</taxon>
        <taxon>NPAAA clade</taxon>
        <taxon>Hologalegina</taxon>
        <taxon>IRL clade</taxon>
        <taxon>Trifolieae</taxon>
        <taxon>Medicago</taxon>
    </lineage>
</organism>
<reference evidence="2 4" key="2">
    <citation type="journal article" date="2014" name="BMC Genomics">
        <title>An improved genome release (version Mt4.0) for the model legume Medicago truncatula.</title>
        <authorList>
            <person name="Tang H."/>
            <person name="Krishnakumar V."/>
            <person name="Bidwell S."/>
            <person name="Rosen B."/>
            <person name="Chan A."/>
            <person name="Zhou S."/>
            <person name="Gentzbittel L."/>
            <person name="Childs K.L."/>
            <person name="Yandell M."/>
            <person name="Gundlach H."/>
            <person name="Mayer K.F."/>
            <person name="Schwartz D.C."/>
            <person name="Town C.D."/>
        </authorList>
    </citation>
    <scope>GENOME REANNOTATION</scope>
    <source>
        <strain evidence="3 4">cv. Jemalong A17</strain>
    </source>
</reference>
<gene>
    <name evidence="2" type="ordered locus">MTR_5g064730</name>
</gene>
<reference evidence="3" key="3">
    <citation type="submission" date="2015-04" db="UniProtKB">
        <authorList>
            <consortium name="EnsemblPlants"/>
        </authorList>
    </citation>
    <scope>IDENTIFICATION</scope>
    <source>
        <strain evidence="3">cv. Jemalong A17</strain>
    </source>
</reference>
<dbReference type="HOGENOM" id="CLU_2853102_0_0_1"/>
<evidence type="ECO:0000313" key="4">
    <source>
        <dbReference type="Proteomes" id="UP000002051"/>
    </source>
</evidence>
<dbReference type="OMA" id="ICPENRE"/>
<dbReference type="EnsemblPlants" id="AES98131">
    <property type="protein sequence ID" value="AES98131"/>
    <property type="gene ID" value="MTR_5g064730"/>
</dbReference>
<dbReference type="EMBL" id="CM001221">
    <property type="protein sequence ID" value="AES98131.1"/>
    <property type="molecule type" value="Genomic_DNA"/>
</dbReference>
<evidence type="ECO:0000313" key="2">
    <source>
        <dbReference type="EMBL" id="AES98131.1"/>
    </source>
</evidence>
<evidence type="ECO:0000313" key="3">
    <source>
        <dbReference type="EnsemblPlants" id="AES98131"/>
    </source>
</evidence>
<evidence type="ECO:0000256" key="1">
    <source>
        <dbReference type="SAM" id="MobiDB-lite"/>
    </source>
</evidence>
<dbReference type="PaxDb" id="3880-AES98131"/>
<name>G7KAH7_MEDTR</name>
<protein>
    <submittedName>
        <fullName evidence="2 3">Uncharacterized protein</fullName>
    </submittedName>
</protein>
<proteinExistence type="predicted"/>
<accession>G7KAH7</accession>
<dbReference type="Proteomes" id="UP000002051">
    <property type="component" value="Chromosome 5"/>
</dbReference>